<protein>
    <submittedName>
        <fullName evidence="7">LPXTG cell wall anchor domain-containing protein</fullName>
    </submittedName>
</protein>
<accession>A0AAW6JFZ9</accession>
<keyword evidence="3" id="KW-0732">Signal</keyword>
<feature type="region of interest" description="Disordered" evidence="5">
    <location>
        <begin position="1"/>
        <end position="35"/>
    </location>
</feature>
<dbReference type="EMBL" id="JAQTKT010000001">
    <property type="protein sequence ID" value="MDD1382645.1"/>
    <property type="molecule type" value="Genomic_DNA"/>
</dbReference>
<sequence>MTGYSTVNNGSQATDSNATNKPTIVLPTNGKESGAATQGQYINVVPKDSVAAQAGIQAPAAPETTSVTFGTKEGTMMTREEYKAQQANLPQTGNENSKAVVALGVLAGMFGLGLASKGKKEF</sequence>
<feature type="compositionally biased region" description="Polar residues" evidence="5">
    <location>
        <begin position="1"/>
        <end position="22"/>
    </location>
</feature>
<dbReference type="NCBIfam" id="TIGR01167">
    <property type="entry name" value="LPXTG_anchor"/>
    <property type="match status" value="1"/>
</dbReference>
<keyword evidence="2" id="KW-0964">Secreted</keyword>
<dbReference type="AlphaFoldDB" id="A0AAW6JFZ9"/>
<keyword evidence="4" id="KW-0572">Peptidoglycan-anchor</keyword>
<gene>
    <name evidence="7" type="ORF">PSQ53_06780</name>
</gene>
<organism evidence="7 8">
    <name type="scientific">Limosilactobacillus reuteri</name>
    <name type="common">Lactobacillus reuteri</name>
    <dbReference type="NCBI Taxonomy" id="1598"/>
    <lineage>
        <taxon>Bacteria</taxon>
        <taxon>Bacillati</taxon>
        <taxon>Bacillota</taxon>
        <taxon>Bacilli</taxon>
        <taxon>Lactobacillales</taxon>
        <taxon>Lactobacillaceae</taxon>
        <taxon>Limosilactobacillus</taxon>
    </lineage>
</organism>
<name>A0AAW6JFZ9_LIMRT</name>
<evidence type="ECO:0000256" key="5">
    <source>
        <dbReference type="SAM" id="MobiDB-lite"/>
    </source>
</evidence>
<evidence type="ECO:0000256" key="4">
    <source>
        <dbReference type="ARBA" id="ARBA00023088"/>
    </source>
</evidence>
<evidence type="ECO:0000313" key="8">
    <source>
        <dbReference type="Proteomes" id="UP001217945"/>
    </source>
</evidence>
<evidence type="ECO:0000313" key="7">
    <source>
        <dbReference type="EMBL" id="MDD1382645.1"/>
    </source>
</evidence>
<evidence type="ECO:0000256" key="2">
    <source>
        <dbReference type="ARBA" id="ARBA00022525"/>
    </source>
</evidence>
<evidence type="ECO:0000256" key="3">
    <source>
        <dbReference type="ARBA" id="ARBA00022729"/>
    </source>
</evidence>
<dbReference type="Pfam" id="PF00746">
    <property type="entry name" value="Gram_pos_anchor"/>
    <property type="match status" value="1"/>
</dbReference>
<dbReference type="Proteomes" id="UP001217945">
    <property type="component" value="Unassembled WGS sequence"/>
</dbReference>
<feature type="domain" description="Gram-positive cocci surface proteins LPxTG" evidence="6">
    <location>
        <begin position="89"/>
        <end position="122"/>
    </location>
</feature>
<evidence type="ECO:0000259" key="6">
    <source>
        <dbReference type="PROSITE" id="PS50847"/>
    </source>
</evidence>
<reference evidence="7" key="1">
    <citation type="submission" date="2023-02" db="EMBL/GenBank/DDBJ databases">
        <title>Complete genome sequence of Limosilactobacillus reuteri SRCM217616 isolated from Bos taurus feces.</title>
        <authorList>
            <person name="Yang H.-G."/>
            <person name="Kim J.-W."/>
            <person name="Ha G.-S."/>
            <person name="Yang H.-J."/>
            <person name="Jeong D.-Y."/>
        </authorList>
    </citation>
    <scope>NUCLEOTIDE SEQUENCE</scope>
    <source>
        <strain evidence="7">SRCM217616</strain>
    </source>
</reference>
<comment type="caution">
    <text evidence="7">The sequence shown here is derived from an EMBL/GenBank/DDBJ whole genome shotgun (WGS) entry which is preliminary data.</text>
</comment>
<dbReference type="RefSeq" id="WP_013923941.1">
    <property type="nucleotide sequence ID" value="NZ_CAKMBD010000023.1"/>
</dbReference>
<dbReference type="PROSITE" id="PS50847">
    <property type="entry name" value="GRAM_POS_ANCHORING"/>
    <property type="match status" value="1"/>
</dbReference>
<dbReference type="InterPro" id="IPR019931">
    <property type="entry name" value="LPXTG_anchor"/>
</dbReference>
<evidence type="ECO:0000256" key="1">
    <source>
        <dbReference type="ARBA" id="ARBA00022512"/>
    </source>
</evidence>
<keyword evidence="1" id="KW-0134">Cell wall</keyword>
<proteinExistence type="predicted"/>